<dbReference type="InterPro" id="IPR010982">
    <property type="entry name" value="Lambda_DNA-bd_dom_sf"/>
</dbReference>
<proteinExistence type="predicted"/>
<dbReference type="EMBL" id="LAVA02000019">
    <property type="protein sequence ID" value="OIJ68076.1"/>
    <property type="molecule type" value="Genomic_DNA"/>
</dbReference>
<dbReference type="PANTHER" id="PTHR46797:SF10">
    <property type="entry name" value="BLR1115 PROTEIN"/>
    <property type="match status" value="1"/>
</dbReference>
<comment type="caution">
    <text evidence="4">The sequence shown here is derived from an EMBL/GenBank/DDBJ whole genome shotgun (WGS) entry which is preliminary data.</text>
</comment>
<dbReference type="RefSeq" id="WP_046591380.1">
    <property type="nucleotide sequence ID" value="NZ_LAVA02000019.1"/>
</dbReference>
<dbReference type="InterPro" id="IPR050807">
    <property type="entry name" value="TransReg_Diox_bact_type"/>
</dbReference>
<gene>
    <name evidence="4" type="ORF">WN71_009775</name>
</gene>
<name>A0A1J4P2V0_9ACTN</name>
<dbReference type="GO" id="GO:0005829">
    <property type="term" value="C:cytosol"/>
    <property type="evidence" value="ECO:0007669"/>
    <property type="project" value="TreeGrafter"/>
</dbReference>
<dbReference type="SMART" id="SM00530">
    <property type="entry name" value="HTH_XRE"/>
    <property type="match status" value="1"/>
</dbReference>
<dbReference type="Gene3D" id="2.60.120.10">
    <property type="entry name" value="Jelly Rolls"/>
    <property type="match status" value="1"/>
</dbReference>
<dbReference type="Pfam" id="PF01381">
    <property type="entry name" value="HTH_3"/>
    <property type="match status" value="1"/>
</dbReference>
<evidence type="ECO:0000256" key="2">
    <source>
        <dbReference type="SAM" id="MobiDB-lite"/>
    </source>
</evidence>
<sequence>MSNIVDPLVRQIAGRVRTERERRRWTLAQLADASGVSQAMISRIERGESSPTAVVLGKLSAAFQLSVASLLALAEGTGADGTGTEPSYGHPVHAGDEGAGGPAGNGAAREDSGPRTTTVRRAADAPEWRDPGTGYRRRQISGPRHPAEVAEIRLPPGARVPYPAAAFAFVRQLVWVLDGTLTFHDGDTVHELTAGDTIELGAPAARVFANTSGAECRYAVVLTRGTQP</sequence>
<protein>
    <submittedName>
        <fullName evidence="4">LacI family transcriptional regulator</fullName>
    </submittedName>
</protein>
<keyword evidence="1" id="KW-0238">DNA-binding</keyword>
<dbReference type="AlphaFoldDB" id="A0A1J4P2V0"/>
<dbReference type="Gene3D" id="1.10.260.40">
    <property type="entry name" value="lambda repressor-like DNA-binding domains"/>
    <property type="match status" value="1"/>
</dbReference>
<dbReference type="GO" id="GO:0003677">
    <property type="term" value="F:DNA binding"/>
    <property type="evidence" value="ECO:0007669"/>
    <property type="project" value="UniProtKB-KW"/>
</dbReference>
<evidence type="ECO:0000313" key="5">
    <source>
        <dbReference type="Proteomes" id="UP000034196"/>
    </source>
</evidence>
<dbReference type="Proteomes" id="UP000034196">
    <property type="component" value="Unassembled WGS sequence"/>
</dbReference>
<dbReference type="STRING" id="1428628.WN71_009775"/>
<evidence type="ECO:0000256" key="1">
    <source>
        <dbReference type="ARBA" id="ARBA00023125"/>
    </source>
</evidence>
<accession>A0A1J4P2V0</accession>
<dbReference type="PANTHER" id="PTHR46797">
    <property type="entry name" value="HTH-TYPE TRANSCRIPTIONAL REGULATOR"/>
    <property type="match status" value="1"/>
</dbReference>
<dbReference type="CDD" id="cd00093">
    <property type="entry name" value="HTH_XRE"/>
    <property type="match status" value="1"/>
</dbReference>
<feature type="domain" description="HTH cro/C1-type" evidence="3">
    <location>
        <begin position="16"/>
        <end position="70"/>
    </location>
</feature>
<dbReference type="SUPFAM" id="SSF47413">
    <property type="entry name" value="lambda repressor-like DNA-binding domains"/>
    <property type="match status" value="1"/>
</dbReference>
<feature type="compositionally biased region" description="Basic and acidic residues" evidence="2">
    <location>
        <begin position="121"/>
        <end position="130"/>
    </location>
</feature>
<dbReference type="InterPro" id="IPR001387">
    <property type="entry name" value="Cro/C1-type_HTH"/>
</dbReference>
<evidence type="ECO:0000313" key="4">
    <source>
        <dbReference type="EMBL" id="OIJ68076.1"/>
    </source>
</evidence>
<keyword evidence="5" id="KW-1185">Reference proteome</keyword>
<dbReference type="InterPro" id="IPR011051">
    <property type="entry name" value="RmlC_Cupin_sf"/>
</dbReference>
<organism evidence="4 5">
    <name type="scientific">Streptomyces mangrovisoli</name>
    <dbReference type="NCBI Taxonomy" id="1428628"/>
    <lineage>
        <taxon>Bacteria</taxon>
        <taxon>Bacillati</taxon>
        <taxon>Actinomycetota</taxon>
        <taxon>Actinomycetes</taxon>
        <taxon>Kitasatosporales</taxon>
        <taxon>Streptomycetaceae</taxon>
        <taxon>Streptomyces</taxon>
    </lineage>
</organism>
<dbReference type="PROSITE" id="PS50943">
    <property type="entry name" value="HTH_CROC1"/>
    <property type="match status" value="1"/>
</dbReference>
<dbReference type="InterPro" id="IPR014710">
    <property type="entry name" value="RmlC-like_jellyroll"/>
</dbReference>
<evidence type="ECO:0000259" key="3">
    <source>
        <dbReference type="PROSITE" id="PS50943"/>
    </source>
</evidence>
<feature type="region of interest" description="Disordered" evidence="2">
    <location>
        <begin position="81"/>
        <end position="146"/>
    </location>
</feature>
<dbReference type="OrthoDB" id="73827at2"/>
<dbReference type="CDD" id="cd02209">
    <property type="entry name" value="cupin_XRE_C"/>
    <property type="match status" value="1"/>
</dbReference>
<dbReference type="GO" id="GO:0003700">
    <property type="term" value="F:DNA-binding transcription factor activity"/>
    <property type="evidence" value="ECO:0007669"/>
    <property type="project" value="TreeGrafter"/>
</dbReference>
<reference evidence="4" key="1">
    <citation type="submission" date="2016-10" db="EMBL/GenBank/DDBJ databases">
        <title>Genome sequence of Streptomyces mangrovisoli MUSC 149.</title>
        <authorList>
            <person name="Lee L.-H."/>
            <person name="Ser H.-L."/>
        </authorList>
    </citation>
    <scope>NUCLEOTIDE SEQUENCE [LARGE SCALE GENOMIC DNA]</scope>
    <source>
        <strain evidence="4">MUSC 149</strain>
    </source>
</reference>
<dbReference type="SUPFAM" id="SSF51182">
    <property type="entry name" value="RmlC-like cupins"/>
    <property type="match status" value="1"/>
</dbReference>